<name>A0AAW9SEZ9_9BACT</name>
<proteinExistence type="inferred from homology"/>
<dbReference type="GO" id="GO:0016119">
    <property type="term" value="P:carotene metabolic process"/>
    <property type="evidence" value="ECO:0007669"/>
    <property type="project" value="TreeGrafter"/>
</dbReference>
<dbReference type="GO" id="GO:0016123">
    <property type="term" value="P:xanthophyll biosynthetic process"/>
    <property type="evidence" value="ECO:0007669"/>
    <property type="project" value="TreeGrafter"/>
</dbReference>
<dbReference type="AlphaFoldDB" id="A0AAW9SEZ9"/>
<comment type="similarity">
    <text evidence="1">Belongs to the sterol desaturase family.</text>
</comment>
<keyword evidence="3" id="KW-0560">Oxidoreductase</keyword>
<evidence type="ECO:0000256" key="4">
    <source>
        <dbReference type="SAM" id="Phobius"/>
    </source>
</evidence>
<dbReference type="PANTHER" id="PTHR31899:SF9">
    <property type="entry name" value="BETA-CAROTENE 3-HYDROXYLASE 1, CHLOROPLASTIC"/>
    <property type="match status" value="1"/>
</dbReference>
<keyword evidence="4" id="KW-0812">Transmembrane</keyword>
<keyword evidence="4" id="KW-1133">Transmembrane helix</keyword>
<gene>
    <name evidence="5" type="ORF">AAG747_18175</name>
</gene>
<protein>
    <submittedName>
        <fullName evidence="5">Beta-carotene hydroxylase</fullName>
    </submittedName>
</protein>
<dbReference type="GO" id="GO:0010291">
    <property type="term" value="F:beta-carotene 3-hydroxylase activity"/>
    <property type="evidence" value="ECO:0007669"/>
    <property type="project" value="TreeGrafter"/>
</dbReference>
<evidence type="ECO:0000256" key="2">
    <source>
        <dbReference type="ARBA" id="ARBA00022746"/>
    </source>
</evidence>
<comment type="caution">
    <text evidence="5">The sequence shown here is derived from an EMBL/GenBank/DDBJ whole genome shotgun (WGS) entry which is preliminary data.</text>
</comment>
<dbReference type="EMBL" id="JBDKWZ010000010">
    <property type="protein sequence ID" value="MEN7549858.1"/>
    <property type="molecule type" value="Genomic_DNA"/>
</dbReference>
<feature type="transmembrane region" description="Helical" evidence="4">
    <location>
        <begin position="80"/>
        <end position="103"/>
    </location>
</feature>
<keyword evidence="2" id="KW-0125">Carotenoid biosynthesis</keyword>
<dbReference type="RefSeq" id="WP_346822636.1">
    <property type="nucleotide sequence ID" value="NZ_JBDKWZ010000010.1"/>
</dbReference>
<dbReference type="PANTHER" id="PTHR31899">
    <property type="entry name" value="BETA-CAROTENE 3-HYDROXYLASE 1, CHLOROPLASTIC"/>
    <property type="match status" value="1"/>
</dbReference>
<sequence length="164" mass="19887">MDWLMIISCGLIVLGTFLFWELVAWFTHKYVMHGFLWVWHKSHHTVHGHTWEKNDWFAVVFSLPSIGLFYYATLVIYNPYLIAIGLGIFCYGLFYFVFHDILVHQRIKWRPRKRSRYLQRMIHAHYIHHSKHSKDGCEAFGFLYAPKKYDPQNFSFRKNRQKTQ</sequence>
<evidence type="ECO:0000256" key="3">
    <source>
        <dbReference type="ARBA" id="ARBA00023002"/>
    </source>
</evidence>
<evidence type="ECO:0000313" key="6">
    <source>
        <dbReference type="Proteomes" id="UP001403385"/>
    </source>
</evidence>
<keyword evidence="4" id="KW-0472">Membrane</keyword>
<dbReference type="Proteomes" id="UP001403385">
    <property type="component" value="Unassembled WGS sequence"/>
</dbReference>
<keyword evidence="6" id="KW-1185">Reference proteome</keyword>
<evidence type="ECO:0000256" key="1">
    <source>
        <dbReference type="ARBA" id="ARBA00009324"/>
    </source>
</evidence>
<feature type="transmembrane region" description="Helical" evidence="4">
    <location>
        <begin position="56"/>
        <end position="74"/>
    </location>
</feature>
<feature type="transmembrane region" description="Helical" evidence="4">
    <location>
        <begin position="6"/>
        <end position="26"/>
    </location>
</feature>
<accession>A0AAW9SEZ9</accession>
<dbReference type="InterPro" id="IPR045019">
    <property type="entry name" value="BETA-OHASE-like"/>
</dbReference>
<organism evidence="5 6">
    <name type="scientific">Rapidithrix thailandica</name>
    <dbReference type="NCBI Taxonomy" id="413964"/>
    <lineage>
        <taxon>Bacteria</taxon>
        <taxon>Pseudomonadati</taxon>
        <taxon>Bacteroidota</taxon>
        <taxon>Cytophagia</taxon>
        <taxon>Cytophagales</taxon>
        <taxon>Flammeovirgaceae</taxon>
        <taxon>Rapidithrix</taxon>
    </lineage>
</organism>
<evidence type="ECO:0000313" key="5">
    <source>
        <dbReference type="EMBL" id="MEN7549858.1"/>
    </source>
</evidence>
<reference evidence="5 6" key="1">
    <citation type="submission" date="2024-04" db="EMBL/GenBank/DDBJ databases">
        <title>Novel genus in family Flammeovirgaceae.</title>
        <authorList>
            <person name="Nguyen T.H."/>
            <person name="Vuong T.Q."/>
            <person name="Le H."/>
            <person name="Kim S.-G."/>
        </authorList>
    </citation>
    <scope>NUCLEOTIDE SEQUENCE [LARGE SCALE GENOMIC DNA]</scope>
    <source>
        <strain evidence="5 6">JCM 23209</strain>
    </source>
</reference>